<accession>A0A0L0EX03</accession>
<evidence type="ECO:0000313" key="3">
    <source>
        <dbReference type="Proteomes" id="UP000036850"/>
    </source>
</evidence>
<proteinExistence type="predicted"/>
<comment type="caution">
    <text evidence="2">The sequence shown here is derived from an EMBL/GenBank/DDBJ whole genome shotgun (WGS) entry which is preliminary data.</text>
</comment>
<reference evidence="3" key="1">
    <citation type="submission" date="2015-07" db="EMBL/GenBank/DDBJ databases">
        <title>Draft genome sequence of a Pseudoalteromonas rubra strain, OCN096, isolated from Kaneohe Bay, Oahu, Hawaii.</title>
        <authorList>
            <person name="Beurmann S."/>
            <person name="Ushijima B."/>
            <person name="Belcaid M."/>
            <person name="Callahan S.M."/>
            <person name="Aeby G.S."/>
        </authorList>
    </citation>
    <scope>NUCLEOTIDE SEQUENCE [LARGE SCALE GENOMIC DNA]</scope>
    <source>
        <strain evidence="3">OCN096</strain>
    </source>
</reference>
<dbReference type="Proteomes" id="UP000036850">
    <property type="component" value="Unassembled WGS sequence"/>
</dbReference>
<name>A0A0L0EX03_9GAMM</name>
<gene>
    <name evidence="2" type="ORF">AC626_01545</name>
</gene>
<evidence type="ECO:0000313" key="2">
    <source>
        <dbReference type="EMBL" id="KNC68944.1"/>
    </source>
</evidence>
<keyword evidence="1" id="KW-0732">Signal</keyword>
<organism evidence="2 3">
    <name type="scientific">Pseudoalteromonas rubra</name>
    <dbReference type="NCBI Taxonomy" id="43658"/>
    <lineage>
        <taxon>Bacteria</taxon>
        <taxon>Pseudomonadati</taxon>
        <taxon>Pseudomonadota</taxon>
        <taxon>Gammaproteobacteria</taxon>
        <taxon>Alteromonadales</taxon>
        <taxon>Pseudoalteromonadaceae</taxon>
        <taxon>Pseudoalteromonas</taxon>
    </lineage>
</organism>
<dbReference type="AlphaFoldDB" id="A0A0L0EX03"/>
<sequence>MRISSLFLILFSFSTFGAPNPSLAIGSWVCDSFTIGEEVEGIFDVSHTVEYRKDGTSTDTHIYRLRGMEEDVWLKVAHSGPWKINENVITEEATKTVILDASIPELKNSPEMFNAVSYEGEVFISEIVELSESKFITKYKELEEVGTCVKV</sequence>
<protein>
    <submittedName>
        <fullName evidence="2">Uncharacterized protein</fullName>
    </submittedName>
</protein>
<evidence type="ECO:0000256" key="1">
    <source>
        <dbReference type="SAM" id="SignalP"/>
    </source>
</evidence>
<dbReference type="PATRIC" id="fig|43658.6.peg.4871"/>
<feature type="chain" id="PRO_5005537806" evidence="1">
    <location>
        <begin position="18"/>
        <end position="151"/>
    </location>
</feature>
<dbReference type="EMBL" id="LFZX01000006">
    <property type="protein sequence ID" value="KNC68944.1"/>
    <property type="molecule type" value="Genomic_DNA"/>
</dbReference>
<dbReference type="OrthoDB" id="7067447at2"/>
<feature type="signal peptide" evidence="1">
    <location>
        <begin position="1"/>
        <end position="17"/>
    </location>
</feature>